<dbReference type="PROSITE" id="PS50041">
    <property type="entry name" value="C_TYPE_LECTIN_2"/>
    <property type="match status" value="1"/>
</dbReference>
<dbReference type="InterPro" id="IPR001304">
    <property type="entry name" value="C-type_lectin-like"/>
</dbReference>
<organism evidence="4 5">
    <name type="scientific">Magallana gigas</name>
    <name type="common">Pacific oyster</name>
    <name type="synonym">Crassostrea gigas</name>
    <dbReference type="NCBI Taxonomy" id="29159"/>
    <lineage>
        <taxon>Eukaryota</taxon>
        <taxon>Metazoa</taxon>
        <taxon>Spiralia</taxon>
        <taxon>Lophotrochozoa</taxon>
        <taxon>Mollusca</taxon>
        <taxon>Bivalvia</taxon>
        <taxon>Autobranchia</taxon>
        <taxon>Pteriomorphia</taxon>
        <taxon>Ostreida</taxon>
        <taxon>Ostreoidea</taxon>
        <taxon>Ostreidae</taxon>
        <taxon>Magallana</taxon>
    </lineage>
</organism>
<dbReference type="PROSITE" id="PS00615">
    <property type="entry name" value="C_TYPE_LECTIN_1"/>
    <property type="match status" value="1"/>
</dbReference>
<accession>A0A8W8J8G1</accession>
<dbReference type="Proteomes" id="UP000005408">
    <property type="component" value="Unassembled WGS sequence"/>
</dbReference>
<dbReference type="Gene3D" id="3.10.100.10">
    <property type="entry name" value="Mannose-Binding Protein A, subunit A"/>
    <property type="match status" value="1"/>
</dbReference>
<sequence length="217" mass="25371">MFPIWITLTLYLSIGFAANRDVRSRVNCSTMLNKQLSHLHSNMWKISKSNEVYLKESVFLTTFETRCFKERCFTRTSLAKHVPVPKSCPDGWKSRKGSCYQVFTEKVNWFQAQMNCRRYDSTLAQIEDELENQWLNKQYPDVKTATWIDAVDLGKNGVWMWFSSGKSVTHLPWDNGQPSKYKSSENCALTFHLGRAKWHDAFCTSSYNFMCEKKINL</sequence>
<dbReference type="SUPFAM" id="SSF56436">
    <property type="entry name" value="C-type lectin-like"/>
    <property type="match status" value="1"/>
</dbReference>
<dbReference type="EnsemblMetazoa" id="G17172.2">
    <property type="protein sequence ID" value="G17172.2:cds"/>
    <property type="gene ID" value="G17172"/>
</dbReference>
<keyword evidence="2" id="KW-0732">Signal</keyword>
<dbReference type="InterPro" id="IPR018378">
    <property type="entry name" value="C-type_lectin_CS"/>
</dbReference>
<evidence type="ECO:0000256" key="1">
    <source>
        <dbReference type="ARBA" id="ARBA00023157"/>
    </source>
</evidence>
<dbReference type="Pfam" id="PF00059">
    <property type="entry name" value="Lectin_C"/>
    <property type="match status" value="1"/>
</dbReference>
<proteinExistence type="predicted"/>
<name>A0A8W8J8G1_MAGGI</name>
<dbReference type="CDD" id="cd00037">
    <property type="entry name" value="CLECT"/>
    <property type="match status" value="1"/>
</dbReference>
<dbReference type="SMART" id="SM00034">
    <property type="entry name" value="CLECT"/>
    <property type="match status" value="1"/>
</dbReference>
<dbReference type="OrthoDB" id="6051775at2759"/>
<protein>
    <recommendedName>
        <fullName evidence="3">C-type lectin domain-containing protein</fullName>
    </recommendedName>
</protein>
<dbReference type="InterPro" id="IPR050111">
    <property type="entry name" value="C-type_lectin/snaclec_domain"/>
</dbReference>
<dbReference type="InterPro" id="IPR016187">
    <property type="entry name" value="CTDL_fold"/>
</dbReference>
<dbReference type="PANTHER" id="PTHR22803">
    <property type="entry name" value="MANNOSE, PHOSPHOLIPASE, LECTIN RECEPTOR RELATED"/>
    <property type="match status" value="1"/>
</dbReference>
<evidence type="ECO:0000313" key="4">
    <source>
        <dbReference type="EnsemblMetazoa" id="G17172.2:cds"/>
    </source>
</evidence>
<feature type="domain" description="C-type lectin" evidence="3">
    <location>
        <begin position="95"/>
        <end position="212"/>
    </location>
</feature>
<keyword evidence="1" id="KW-1015">Disulfide bond</keyword>
<evidence type="ECO:0000313" key="5">
    <source>
        <dbReference type="Proteomes" id="UP000005408"/>
    </source>
</evidence>
<keyword evidence="5" id="KW-1185">Reference proteome</keyword>
<evidence type="ECO:0000256" key="2">
    <source>
        <dbReference type="SAM" id="SignalP"/>
    </source>
</evidence>
<evidence type="ECO:0000259" key="3">
    <source>
        <dbReference type="PROSITE" id="PS50041"/>
    </source>
</evidence>
<dbReference type="InterPro" id="IPR016186">
    <property type="entry name" value="C-type_lectin-like/link_sf"/>
</dbReference>
<reference evidence="4" key="1">
    <citation type="submission" date="2022-08" db="UniProtKB">
        <authorList>
            <consortium name="EnsemblMetazoa"/>
        </authorList>
    </citation>
    <scope>IDENTIFICATION</scope>
    <source>
        <strain evidence="4">05x7-T-G4-1.051#20</strain>
    </source>
</reference>
<feature type="chain" id="PRO_5036467199" description="C-type lectin domain-containing protein" evidence="2">
    <location>
        <begin position="18"/>
        <end position="217"/>
    </location>
</feature>
<dbReference type="AlphaFoldDB" id="A0A8W8J8G1"/>
<feature type="signal peptide" evidence="2">
    <location>
        <begin position="1"/>
        <end position="17"/>
    </location>
</feature>